<proteinExistence type="predicted"/>
<evidence type="ECO:0000313" key="1">
    <source>
        <dbReference type="EMBL" id="SVA26111.1"/>
    </source>
</evidence>
<organism evidence="1">
    <name type="scientific">marine metagenome</name>
    <dbReference type="NCBI Taxonomy" id="408172"/>
    <lineage>
        <taxon>unclassified sequences</taxon>
        <taxon>metagenomes</taxon>
        <taxon>ecological metagenomes</taxon>
    </lineage>
</organism>
<dbReference type="EMBL" id="UINC01006202">
    <property type="protein sequence ID" value="SVA26111.1"/>
    <property type="molecule type" value="Genomic_DNA"/>
</dbReference>
<name>A0A381UED5_9ZZZZ</name>
<feature type="non-terminal residue" evidence="1">
    <location>
        <position position="115"/>
    </location>
</feature>
<gene>
    <name evidence="1" type="ORF">METZ01_LOCUS78965</name>
</gene>
<reference evidence="1" key="1">
    <citation type="submission" date="2018-05" db="EMBL/GenBank/DDBJ databases">
        <authorList>
            <person name="Lanie J.A."/>
            <person name="Ng W.-L."/>
            <person name="Kazmierczak K.M."/>
            <person name="Andrzejewski T.M."/>
            <person name="Davidsen T.M."/>
            <person name="Wayne K.J."/>
            <person name="Tettelin H."/>
            <person name="Glass J.I."/>
            <person name="Rusch D."/>
            <person name="Podicherti R."/>
            <person name="Tsui H.-C.T."/>
            <person name="Winkler M.E."/>
        </authorList>
    </citation>
    <scope>NUCLEOTIDE SEQUENCE</scope>
</reference>
<sequence length="115" mass="13728">MSNLILSLQDGLSQTEIYNDIKNQEIINLIDEYNDNPNDFIDYKNYFNEKCIEDYKTFLVSNIINSIEKSFSKKQIQGDILENKVLFLFKRYKKNIPNFISKLKINKKNFLDYIP</sequence>
<accession>A0A381UED5</accession>
<dbReference type="AlphaFoldDB" id="A0A381UED5"/>
<protein>
    <submittedName>
        <fullName evidence="1">Uncharacterized protein</fullName>
    </submittedName>
</protein>